<comment type="similarity">
    <text evidence="1">Belongs to the carbohydrate kinase PfkB family.</text>
</comment>
<gene>
    <name evidence="6" type="ORF">EDD32_1494</name>
</gene>
<dbReference type="AlphaFoldDB" id="A0A3N4Z530"/>
<evidence type="ECO:0000256" key="1">
    <source>
        <dbReference type="ARBA" id="ARBA00010688"/>
    </source>
</evidence>
<dbReference type="PANTHER" id="PTHR43320:SF2">
    <property type="entry name" value="2-DEHYDRO-3-DEOXYGLUCONOKINASE_2-DEHYDRO-3-DEOXYGALACTONOKINASE"/>
    <property type="match status" value="1"/>
</dbReference>
<dbReference type="SUPFAM" id="SSF53613">
    <property type="entry name" value="Ribokinase-like"/>
    <property type="match status" value="1"/>
</dbReference>
<keyword evidence="7" id="KW-1185">Reference proteome</keyword>
<dbReference type="InterPro" id="IPR052700">
    <property type="entry name" value="Carb_kinase_PfkB-like"/>
</dbReference>
<evidence type="ECO:0000313" key="7">
    <source>
        <dbReference type="Proteomes" id="UP000280726"/>
    </source>
</evidence>
<keyword evidence="3 6" id="KW-0418">Kinase</keyword>
<evidence type="ECO:0000313" key="6">
    <source>
        <dbReference type="EMBL" id="RPF27034.1"/>
    </source>
</evidence>
<sequence length="310" mass="32429">MDRQVLCVGETMALVVPEDGRPLRSTRNVLLTHAGAESNVARYLADLGLPVAWVSALGQDALGDRIVDDLAGAGVDVRWVTRSTEAPTGVFFKDPSAAGTRVLYFRSGSAASRLGPADVAGWPVATARWLHLSGITPALSVGAAAMTQELVRRAGAAGVPWSFDVNHRPALWSGRDAAAELADLARRATVVLVGLDEAAGLWGTQTAEEVGALLAGPDVVVVKDGAHEAVELDRRTGQITRVPARRVRVTEPVGAGDAFAAGYLAGHLRGEDAPGRLTLAHSLAAWTLGTPSDHRPGHGPVPRPVDEEIL</sequence>
<keyword evidence="2" id="KW-0808">Transferase</keyword>
<dbReference type="GO" id="GO:0016301">
    <property type="term" value="F:kinase activity"/>
    <property type="evidence" value="ECO:0007669"/>
    <property type="project" value="UniProtKB-KW"/>
</dbReference>
<accession>A0A3N4Z530</accession>
<feature type="domain" description="Carbohydrate kinase PfkB" evidence="5">
    <location>
        <begin position="3"/>
        <end position="292"/>
    </location>
</feature>
<name>A0A3N4Z530_9MICO</name>
<dbReference type="InterPro" id="IPR029056">
    <property type="entry name" value="Ribokinase-like"/>
</dbReference>
<feature type="region of interest" description="Disordered" evidence="4">
    <location>
        <begin position="289"/>
        <end position="310"/>
    </location>
</feature>
<comment type="caution">
    <text evidence="6">The sequence shown here is derived from an EMBL/GenBank/DDBJ whole genome shotgun (WGS) entry which is preliminary data.</text>
</comment>
<dbReference type="InterPro" id="IPR011611">
    <property type="entry name" value="PfkB_dom"/>
</dbReference>
<evidence type="ECO:0000259" key="5">
    <source>
        <dbReference type="Pfam" id="PF00294"/>
    </source>
</evidence>
<dbReference type="EMBL" id="RKRA01000001">
    <property type="protein sequence ID" value="RPF27034.1"/>
    <property type="molecule type" value="Genomic_DNA"/>
</dbReference>
<dbReference type="CDD" id="cd01166">
    <property type="entry name" value="KdgK"/>
    <property type="match status" value="1"/>
</dbReference>
<dbReference type="Pfam" id="PF00294">
    <property type="entry name" value="PfkB"/>
    <property type="match status" value="1"/>
</dbReference>
<dbReference type="RefSeq" id="WP_211338766.1">
    <property type="nucleotide sequence ID" value="NZ_RKRA01000001.1"/>
</dbReference>
<evidence type="ECO:0000256" key="3">
    <source>
        <dbReference type="ARBA" id="ARBA00022777"/>
    </source>
</evidence>
<evidence type="ECO:0000256" key="2">
    <source>
        <dbReference type="ARBA" id="ARBA00022679"/>
    </source>
</evidence>
<dbReference type="PANTHER" id="PTHR43320">
    <property type="entry name" value="SUGAR KINASE"/>
    <property type="match status" value="1"/>
</dbReference>
<evidence type="ECO:0000256" key="4">
    <source>
        <dbReference type="SAM" id="MobiDB-lite"/>
    </source>
</evidence>
<dbReference type="Proteomes" id="UP000280726">
    <property type="component" value="Unassembled WGS sequence"/>
</dbReference>
<dbReference type="Gene3D" id="3.40.1190.20">
    <property type="match status" value="1"/>
</dbReference>
<protein>
    <submittedName>
        <fullName evidence="6">2-dehydro-3-deoxygluconokinase</fullName>
    </submittedName>
</protein>
<proteinExistence type="inferred from homology"/>
<organism evidence="6 7">
    <name type="scientific">Georgenia muralis</name>
    <dbReference type="NCBI Taxonomy" id="154117"/>
    <lineage>
        <taxon>Bacteria</taxon>
        <taxon>Bacillati</taxon>
        <taxon>Actinomycetota</taxon>
        <taxon>Actinomycetes</taxon>
        <taxon>Micrococcales</taxon>
        <taxon>Bogoriellaceae</taxon>
        <taxon>Georgenia</taxon>
    </lineage>
</organism>
<reference evidence="6 7" key="1">
    <citation type="submission" date="2018-11" db="EMBL/GenBank/DDBJ databases">
        <title>Sequencing the genomes of 1000 actinobacteria strains.</title>
        <authorList>
            <person name="Klenk H.-P."/>
        </authorList>
    </citation>
    <scope>NUCLEOTIDE SEQUENCE [LARGE SCALE GENOMIC DNA]</scope>
    <source>
        <strain evidence="6 7">DSM 14418</strain>
    </source>
</reference>